<protein>
    <recommendedName>
        <fullName evidence="1">DUF6314 domain-containing protein</fullName>
    </recommendedName>
</protein>
<reference evidence="2 3" key="1">
    <citation type="submission" date="2017-03" db="EMBL/GenBank/DDBJ databases">
        <title>Genomes of endolithic fungi from Antarctica.</title>
        <authorList>
            <person name="Coleine C."/>
            <person name="Masonjones S."/>
            <person name="Stajich J.E."/>
        </authorList>
    </citation>
    <scope>NUCLEOTIDE SEQUENCE [LARGE SCALE GENOMIC DNA]</scope>
    <source>
        <strain evidence="2 3">CCFEE 6315</strain>
    </source>
</reference>
<keyword evidence="3" id="KW-1185">Reference proteome</keyword>
<proteinExistence type="predicted"/>
<dbReference type="EMBL" id="NAJL01000060">
    <property type="protein sequence ID" value="TKA23133.1"/>
    <property type="molecule type" value="Genomic_DNA"/>
</dbReference>
<comment type="caution">
    <text evidence="2">The sequence shown here is derived from an EMBL/GenBank/DDBJ whole genome shotgun (WGS) entry which is preliminary data.</text>
</comment>
<dbReference type="AlphaFoldDB" id="A0A4U0TME3"/>
<gene>
    <name evidence="2" type="ORF">B0A50_07163</name>
</gene>
<name>A0A4U0TME3_9PEZI</name>
<evidence type="ECO:0000313" key="3">
    <source>
        <dbReference type="Proteomes" id="UP000308549"/>
    </source>
</evidence>
<evidence type="ECO:0000259" key="1">
    <source>
        <dbReference type="Pfam" id="PF19834"/>
    </source>
</evidence>
<dbReference type="Pfam" id="PF19834">
    <property type="entry name" value="DUF6314"/>
    <property type="match status" value="1"/>
</dbReference>
<evidence type="ECO:0000313" key="2">
    <source>
        <dbReference type="EMBL" id="TKA23133.1"/>
    </source>
</evidence>
<dbReference type="Proteomes" id="UP000308549">
    <property type="component" value="Unassembled WGS sequence"/>
</dbReference>
<dbReference type="InterPro" id="IPR045632">
    <property type="entry name" value="DUF6314"/>
</dbReference>
<feature type="domain" description="DUF6314" evidence="1">
    <location>
        <begin position="14"/>
        <end position="181"/>
    </location>
</feature>
<sequence length="190" mass="21465">MATGTPTAAIFKSLQGSWRLKRSLDSALPGFPSGVFEGTAIFSPRQPSAHTVAAELLYSEQGELKTQNGFTLKANRKYIYRFNEVEDKISAWFVKEDTKQEDGKEEVDYLFHDIETEDAGAEKSMVGRGEHLCDMDMYWAYYEFRMPQVVEEGEGGMDVFGVRYKVKGPTKDYTSDTAYERTFAASVSVR</sequence>
<organism evidence="2 3">
    <name type="scientific">Salinomyces thailandicus</name>
    <dbReference type="NCBI Taxonomy" id="706561"/>
    <lineage>
        <taxon>Eukaryota</taxon>
        <taxon>Fungi</taxon>
        <taxon>Dikarya</taxon>
        <taxon>Ascomycota</taxon>
        <taxon>Pezizomycotina</taxon>
        <taxon>Dothideomycetes</taxon>
        <taxon>Dothideomycetidae</taxon>
        <taxon>Mycosphaerellales</taxon>
        <taxon>Teratosphaeriaceae</taxon>
        <taxon>Salinomyces</taxon>
    </lineage>
</organism>
<accession>A0A4U0TME3</accession>
<dbReference type="OrthoDB" id="66881at2759"/>